<evidence type="ECO:0000256" key="5">
    <source>
        <dbReference type="ARBA" id="ARBA00022786"/>
    </source>
</evidence>
<dbReference type="GO" id="GO:0016579">
    <property type="term" value="P:protein deubiquitination"/>
    <property type="evidence" value="ECO:0007669"/>
    <property type="project" value="InterPro"/>
</dbReference>
<evidence type="ECO:0000259" key="10">
    <source>
        <dbReference type="PROSITE" id="PS51283"/>
    </source>
</evidence>
<proteinExistence type="inferred from homology"/>
<dbReference type="Gene3D" id="3.90.70.10">
    <property type="entry name" value="Cysteine proteinases"/>
    <property type="match status" value="2"/>
</dbReference>
<dbReference type="EMBL" id="LFVZ01000015">
    <property type="protein sequence ID" value="KTW25930.1"/>
    <property type="molecule type" value="Genomic_DNA"/>
</dbReference>
<keyword evidence="5" id="KW-0833">Ubl conjugation pathway</keyword>
<dbReference type="InterPro" id="IPR006615">
    <property type="entry name" value="Pept_C19_DUSP"/>
</dbReference>
<dbReference type="GeneID" id="28937918"/>
<accession>A0A0W4ZC52</accession>
<dbReference type="Pfam" id="PF00443">
    <property type="entry name" value="UCH"/>
    <property type="match status" value="1"/>
</dbReference>
<evidence type="ECO:0000256" key="8">
    <source>
        <dbReference type="SAM" id="MobiDB-lite"/>
    </source>
</evidence>
<dbReference type="Pfam" id="PF06337">
    <property type="entry name" value="DUSP"/>
    <property type="match status" value="1"/>
</dbReference>
<dbReference type="PROSITE" id="PS51283">
    <property type="entry name" value="DUSP"/>
    <property type="match status" value="1"/>
</dbReference>
<keyword evidence="7" id="KW-0788">Thiol protease</keyword>
<feature type="domain" description="DUSP" evidence="10">
    <location>
        <begin position="222"/>
        <end position="317"/>
    </location>
</feature>
<dbReference type="PROSITE" id="PS50235">
    <property type="entry name" value="USP_3"/>
    <property type="match status" value="1"/>
</dbReference>
<dbReference type="VEuPathDB" id="FungiDB:T552_03204"/>
<feature type="compositionally biased region" description="Low complexity" evidence="8">
    <location>
        <begin position="10"/>
        <end position="23"/>
    </location>
</feature>
<evidence type="ECO:0000259" key="9">
    <source>
        <dbReference type="PROSITE" id="PS50235"/>
    </source>
</evidence>
<dbReference type="InterPro" id="IPR018200">
    <property type="entry name" value="USP_CS"/>
</dbReference>
<evidence type="ECO:0000313" key="12">
    <source>
        <dbReference type="Proteomes" id="UP000054454"/>
    </source>
</evidence>
<comment type="caution">
    <text evidence="11">The sequence shown here is derived from an EMBL/GenBank/DDBJ whole genome shotgun (WGS) entry which is preliminary data.</text>
</comment>
<dbReference type="PANTHER" id="PTHR21646:SF24">
    <property type="entry name" value="UBIQUITIN CARBOXYL-TERMINAL HYDROLASE"/>
    <property type="match status" value="1"/>
</dbReference>
<name>A0A0W4ZC52_PNEC8</name>
<evidence type="ECO:0000256" key="4">
    <source>
        <dbReference type="ARBA" id="ARBA00022670"/>
    </source>
</evidence>
<dbReference type="SUPFAM" id="SSF54001">
    <property type="entry name" value="Cysteine proteinases"/>
    <property type="match status" value="1"/>
</dbReference>
<sequence>MEGAYTPEDLLSPSKRPRSSLSESNKRKEMVNIAEESADIAANIDSSLCMHDSAGRMEVGGAYMTHISRENEVKEMQNVQGERITRSMRSSLLNPTSTYNTYDTLNCMNSMKGAYTTHIARQMGNSEAPRSGIGSGMPYNVPNTFSAELNDIINANIVSGESSKVYCKKKTEENKGKIHENLYDPAINLYSENVVIETPFSPNLKDLFENSETRNKLDKDCPSWSVQKAIIEPLLAKFIDDVSFCIEALWMMNYLNFLEQGHQETIGPIDQTSLVEGNELKHGVIEGKDYVLVSGEVWKYLSLWYGVKGYAIRKTVTGVHVDLEENNDVKATTAAVTAATTAPTAAPTAPAAIDITTSGISEKELTLDTDVCLYTFRLVQMRTNKEEIPNDSSEDTIALEAPSPNSATAGNLSDYSTVITNLGTSEDALDDDSGPPSSENILISEKVSIDEIMPIESSVTSPVDVLATQITINGNATISSLLQIIKQTLGLASMQPIRLWHEGKSIITPWMTLSLEMTVKALELPLFSELVVETTDIASFQGYAPSLTSFPDADYKKQEDFKQTNSFGKSSKLKAIGLQNLGNSCYMNAALQCLMHTSELTTYFLSGVYHSEINSTNPLGTGGQIAKSYATLLNNLVHATTSFSPKAFKNCIGRFNPSFAGYAQQDSQELLAFLLDGMHEDLNRIKRKPYFEKPTLGDINDALIAKTADVCWQLHRKRNDSVIVDLFHGLYKSVLVCPVCDQVSITFDPFMDLTLPLPFKNRWTYPVTVVPSDINKKQIHITVELDASSTIASMKAYVASKLSMDPHALISSEIYAYKFYRHHSDTSIVSTQLSPHDQVYLYEMPCSISDFVTNRSKIIIPIFHQRIEKLYHHPVAFGIPFFILLTHEEACSYDVILKKIAEKYKQFVGSKKVSLVQTQEMTQTDHEASTTKFSQPAESVLKKELDLHEDVFDLKYFSSRHSVLPTGWSVPMDHLPRLKTRFGKDTNNDKFFDEDDTLLTAESEEEPFSHGTPISLDDIVEDSDFSITKDSSDDELLPVNSNVKKTCQISPKQENGPHLSSDLNIHENKSLKNKAFIHQGEAIVCEWPADHYISVFSSETENGLRNSNLWDDVKKYEDPLLDHHETSTIHLNDCLDLFAKKEQLGEDDLWYCPNCKEHRRATKQLEIWKSPDILVIHLKRFSNSRNLRDKIDVLVDFPLKGLDLSERVAEYKNGFNLTSDSQIYDLYAVSNHFGGLGGGHYTAYVALENGHFYHFDDSLVVQVHESQIVTPAAYLLFYRRRTDKVLGESTMIKITEYISKISTESYDKMNVTSSLNKVSDLSMSDEKSILDPHNISIPNTFTMTH</sequence>
<gene>
    <name evidence="11" type="ORF">T552_03204</name>
</gene>
<keyword evidence="4" id="KW-0645">Protease</keyword>
<dbReference type="InterPro" id="IPR001394">
    <property type="entry name" value="Peptidase_C19_UCH"/>
</dbReference>
<dbReference type="Proteomes" id="UP000054454">
    <property type="component" value="Unassembled WGS sequence"/>
</dbReference>
<comment type="similarity">
    <text evidence="2">Belongs to the peptidase C19 family.</text>
</comment>
<evidence type="ECO:0000256" key="6">
    <source>
        <dbReference type="ARBA" id="ARBA00022801"/>
    </source>
</evidence>
<feature type="domain" description="USP" evidence="9">
    <location>
        <begin position="576"/>
        <end position="1281"/>
    </location>
</feature>
<dbReference type="CDD" id="cd02674">
    <property type="entry name" value="Peptidase_C19R"/>
    <property type="match status" value="1"/>
</dbReference>
<keyword evidence="6" id="KW-0378">Hydrolase</keyword>
<dbReference type="RefSeq" id="XP_018224510.1">
    <property type="nucleotide sequence ID" value="XM_018371715.1"/>
</dbReference>
<evidence type="ECO:0000256" key="7">
    <source>
        <dbReference type="ARBA" id="ARBA00022807"/>
    </source>
</evidence>
<evidence type="ECO:0000256" key="1">
    <source>
        <dbReference type="ARBA" id="ARBA00000707"/>
    </source>
</evidence>
<protein>
    <recommendedName>
        <fullName evidence="3">ubiquitinyl hydrolase 1</fullName>
        <ecNumber evidence="3">3.4.19.12</ecNumber>
    </recommendedName>
</protein>
<evidence type="ECO:0000256" key="3">
    <source>
        <dbReference type="ARBA" id="ARBA00012759"/>
    </source>
</evidence>
<dbReference type="SUPFAM" id="SSF143791">
    <property type="entry name" value="DUSP-like"/>
    <property type="match status" value="1"/>
</dbReference>
<evidence type="ECO:0000313" key="11">
    <source>
        <dbReference type="EMBL" id="KTW25930.1"/>
    </source>
</evidence>
<reference evidence="12" key="1">
    <citation type="journal article" date="2016" name="Nat. Commun.">
        <title>Genome analysis of three Pneumocystis species reveals adaptation mechanisms to life exclusively in mammalian hosts.</title>
        <authorList>
            <person name="Ma L."/>
            <person name="Chen Z."/>
            <person name="Huang D.W."/>
            <person name="Kutty G."/>
            <person name="Ishihara M."/>
            <person name="Wang H."/>
            <person name="Abouelleil A."/>
            <person name="Bishop L."/>
            <person name="Davey E."/>
            <person name="Deng R."/>
            <person name="Deng X."/>
            <person name="Fan L."/>
            <person name="Fantoni G."/>
            <person name="Fitzgerald M."/>
            <person name="Gogineni E."/>
            <person name="Goldberg J.M."/>
            <person name="Handley G."/>
            <person name="Hu X."/>
            <person name="Huber C."/>
            <person name="Jiao X."/>
            <person name="Jones K."/>
            <person name="Levin J.Z."/>
            <person name="Liu Y."/>
            <person name="Macdonald P."/>
            <person name="Melnikov A."/>
            <person name="Raley C."/>
            <person name="Sassi M."/>
            <person name="Sherman B.T."/>
            <person name="Song X."/>
            <person name="Sykes S."/>
            <person name="Tran B."/>
            <person name="Walsh L."/>
            <person name="Xia Y."/>
            <person name="Yang J."/>
            <person name="Young S."/>
            <person name="Zeng Q."/>
            <person name="Zheng X."/>
            <person name="Stephens R."/>
            <person name="Nusbaum C."/>
            <person name="Birren B.W."/>
            <person name="Azadi P."/>
            <person name="Lempicki R.A."/>
            <person name="Cuomo C.A."/>
            <person name="Kovacs J.A."/>
        </authorList>
    </citation>
    <scope>NUCLEOTIDE SEQUENCE [LARGE SCALE GENOMIC DNA]</scope>
    <source>
        <strain evidence="12">B80</strain>
    </source>
</reference>
<dbReference type="PROSITE" id="PS00973">
    <property type="entry name" value="USP_2"/>
    <property type="match status" value="1"/>
</dbReference>
<dbReference type="InterPro" id="IPR038765">
    <property type="entry name" value="Papain-like_cys_pep_sf"/>
</dbReference>
<dbReference type="SMART" id="SM00695">
    <property type="entry name" value="DUSP"/>
    <property type="match status" value="1"/>
</dbReference>
<dbReference type="GO" id="GO:0004843">
    <property type="term" value="F:cysteine-type deubiquitinase activity"/>
    <property type="evidence" value="ECO:0007669"/>
    <property type="project" value="UniProtKB-EC"/>
</dbReference>
<dbReference type="Gene3D" id="3.30.2230.10">
    <property type="entry name" value="DUSP-like"/>
    <property type="match status" value="1"/>
</dbReference>
<dbReference type="InterPro" id="IPR028889">
    <property type="entry name" value="USP"/>
</dbReference>
<dbReference type="GO" id="GO:0006508">
    <property type="term" value="P:proteolysis"/>
    <property type="evidence" value="ECO:0007669"/>
    <property type="project" value="UniProtKB-KW"/>
</dbReference>
<dbReference type="InterPro" id="IPR035927">
    <property type="entry name" value="DUSP-like_sf"/>
</dbReference>
<dbReference type="EC" id="3.4.19.12" evidence="3"/>
<organism evidence="11 12">
    <name type="scientific">Pneumocystis carinii (strain B80)</name>
    <name type="common">Rat pneumocystis pneumonia agent</name>
    <name type="synonym">Pneumocystis carinii f. sp. carinii</name>
    <dbReference type="NCBI Taxonomy" id="1408658"/>
    <lineage>
        <taxon>Eukaryota</taxon>
        <taxon>Fungi</taxon>
        <taxon>Dikarya</taxon>
        <taxon>Ascomycota</taxon>
        <taxon>Taphrinomycotina</taxon>
        <taxon>Pneumocystomycetes</taxon>
        <taxon>Pneumocystaceae</taxon>
        <taxon>Pneumocystis</taxon>
    </lineage>
</organism>
<dbReference type="PROSITE" id="PS00972">
    <property type="entry name" value="USP_1"/>
    <property type="match status" value="1"/>
</dbReference>
<dbReference type="InterPro" id="IPR050185">
    <property type="entry name" value="Ub_carboxyl-term_hydrolase"/>
</dbReference>
<feature type="region of interest" description="Disordered" evidence="8">
    <location>
        <begin position="1"/>
        <end position="28"/>
    </location>
</feature>
<evidence type="ECO:0000256" key="2">
    <source>
        <dbReference type="ARBA" id="ARBA00009085"/>
    </source>
</evidence>
<comment type="catalytic activity">
    <reaction evidence="1">
        <text>Thiol-dependent hydrolysis of ester, thioester, amide, peptide and isopeptide bonds formed by the C-terminal Gly of ubiquitin (a 76-residue protein attached to proteins as an intracellular targeting signal).</text>
        <dbReference type="EC" id="3.4.19.12"/>
    </reaction>
</comment>
<dbReference type="OrthoDB" id="952271at2759"/>
<dbReference type="PANTHER" id="PTHR21646">
    <property type="entry name" value="UBIQUITIN CARBOXYL-TERMINAL HYDROLASE"/>
    <property type="match status" value="1"/>
</dbReference>
<keyword evidence="12" id="KW-1185">Reference proteome</keyword>